<keyword evidence="6" id="KW-0732">Signal</keyword>
<dbReference type="GO" id="GO:0071949">
    <property type="term" value="F:FAD binding"/>
    <property type="evidence" value="ECO:0007669"/>
    <property type="project" value="InterPro"/>
</dbReference>
<evidence type="ECO:0000256" key="6">
    <source>
        <dbReference type="SAM" id="SignalP"/>
    </source>
</evidence>
<protein>
    <submittedName>
        <fullName evidence="8">FAD/NAD(P)-binding domain-containing protein</fullName>
    </submittedName>
</protein>
<feature type="signal peptide" evidence="6">
    <location>
        <begin position="1"/>
        <end position="21"/>
    </location>
</feature>
<evidence type="ECO:0000256" key="4">
    <source>
        <dbReference type="ARBA" id="ARBA00023002"/>
    </source>
</evidence>
<dbReference type="PANTHER" id="PTHR47178">
    <property type="entry name" value="MONOOXYGENASE, FAD-BINDING"/>
    <property type="match status" value="1"/>
</dbReference>
<dbReference type="GO" id="GO:0004497">
    <property type="term" value="F:monooxygenase activity"/>
    <property type="evidence" value="ECO:0007669"/>
    <property type="project" value="UniProtKB-KW"/>
</dbReference>
<dbReference type="SUPFAM" id="SSF51905">
    <property type="entry name" value="FAD/NAD(P)-binding domain"/>
    <property type="match status" value="1"/>
</dbReference>
<dbReference type="InterPro" id="IPR002938">
    <property type="entry name" value="FAD-bd"/>
</dbReference>
<proteinExistence type="predicted"/>
<sequence>MSEKPLHVIVIGAGLAGLTIAQGLKKNGVSHVIVDRETAPRGRNWGITLSWADPLFEKLLPPELYTTLQACQPDKDLTAEAAGQKGILIRDGSTGKAMTEAHMPLIRRMQIQKTKKHLAQGLNIKYGKKLTDITTDDSGVTAHFEDGTSETGNVVIGADGGASRVRRWLLGEVADQEVMPYAFMNFPFTLPAEKAVWLDKEMNPNVDASAHPKNMYIGLFLLDKPIQEKPETWIFYLLTTWPLTTREDFENTENRLERLRARMDGWADPYKSVVEWLPDDIPIGKDQLRIWHTKPWDNHGGKVTLAGDAAHSMTFHRGQGGNLAIKDADEFVTQMIAVQEGKLSPGEALKQYDEGVVERGKEVAISTAQTDAFHDYANFKESPVFKMGIRPAGGK</sequence>
<dbReference type="PANTHER" id="PTHR47178:SF2">
    <property type="entry name" value="FAD-BINDING DOMAIN-CONTAINING PROTEIN"/>
    <property type="match status" value="1"/>
</dbReference>
<feature type="domain" description="FAD-binding" evidence="7">
    <location>
        <begin position="119"/>
        <end position="361"/>
    </location>
</feature>
<dbReference type="EMBL" id="ML978123">
    <property type="protein sequence ID" value="KAF2101265.1"/>
    <property type="molecule type" value="Genomic_DNA"/>
</dbReference>
<evidence type="ECO:0000256" key="2">
    <source>
        <dbReference type="ARBA" id="ARBA00022630"/>
    </source>
</evidence>
<accession>A0A9P4IL66</accession>
<organism evidence="8 9">
    <name type="scientific">Rhizodiscina lignyota</name>
    <dbReference type="NCBI Taxonomy" id="1504668"/>
    <lineage>
        <taxon>Eukaryota</taxon>
        <taxon>Fungi</taxon>
        <taxon>Dikarya</taxon>
        <taxon>Ascomycota</taxon>
        <taxon>Pezizomycotina</taxon>
        <taxon>Dothideomycetes</taxon>
        <taxon>Pleosporomycetidae</taxon>
        <taxon>Aulographales</taxon>
        <taxon>Rhizodiscinaceae</taxon>
        <taxon>Rhizodiscina</taxon>
    </lineage>
</organism>
<dbReference type="AlphaFoldDB" id="A0A9P4IL66"/>
<feature type="domain" description="FAD-binding" evidence="7">
    <location>
        <begin position="7"/>
        <end position="39"/>
    </location>
</feature>
<keyword evidence="9" id="KW-1185">Reference proteome</keyword>
<feature type="chain" id="PRO_5040259367" evidence="6">
    <location>
        <begin position="22"/>
        <end position="395"/>
    </location>
</feature>
<dbReference type="Proteomes" id="UP000799772">
    <property type="component" value="Unassembled WGS sequence"/>
</dbReference>
<evidence type="ECO:0000256" key="3">
    <source>
        <dbReference type="ARBA" id="ARBA00022827"/>
    </source>
</evidence>
<evidence type="ECO:0000256" key="1">
    <source>
        <dbReference type="ARBA" id="ARBA00001974"/>
    </source>
</evidence>
<comment type="cofactor">
    <cofactor evidence="1">
        <name>FAD</name>
        <dbReference type="ChEBI" id="CHEBI:57692"/>
    </cofactor>
</comment>
<dbReference type="InterPro" id="IPR036188">
    <property type="entry name" value="FAD/NAD-bd_sf"/>
</dbReference>
<comment type="caution">
    <text evidence="8">The sequence shown here is derived from an EMBL/GenBank/DDBJ whole genome shotgun (WGS) entry which is preliminary data.</text>
</comment>
<evidence type="ECO:0000313" key="8">
    <source>
        <dbReference type="EMBL" id="KAF2101265.1"/>
    </source>
</evidence>
<keyword evidence="4" id="KW-0560">Oxidoreductase</keyword>
<dbReference type="OrthoDB" id="47494at2759"/>
<dbReference type="Pfam" id="PF01494">
    <property type="entry name" value="FAD_binding_3"/>
    <property type="match status" value="2"/>
</dbReference>
<gene>
    <name evidence="8" type="ORF">NA57DRAFT_35182</name>
</gene>
<keyword evidence="5" id="KW-0503">Monooxygenase</keyword>
<dbReference type="Gene3D" id="3.50.50.60">
    <property type="entry name" value="FAD/NAD(P)-binding domain"/>
    <property type="match status" value="1"/>
</dbReference>
<keyword evidence="2" id="KW-0285">Flavoprotein</keyword>
<evidence type="ECO:0000259" key="7">
    <source>
        <dbReference type="Pfam" id="PF01494"/>
    </source>
</evidence>
<keyword evidence="3" id="KW-0274">FAD</keyword>
<dbReference type="PRINTS" id="PR00420">
    <property type="entry name" value="RNGMNOXGNASE"/>
</dbReference>
<reference evidence="8" key="1">
    <citation type="journal article" date="2020" name="Stud. Mycol.">
        <title>101 Dothideomycetes genomes: a test case for predicting lifestyles and emergence of pathogens.</title>
        <authorList>
            <person name="Haridas S."/>
            <person name="Albert R."/>
            <person name="Binder M."/>
            <person name="Bloem J."/>
            <person name="Labutti K."/>
            <person name="Salamov A."/>
            <person name="Andreopoulos B."/>
            <person name="Baker S."/>
            <person name="Barry K."/>
            <person name="Bills G."/>
            <person name="Bluhm B."/>
            <person name="Cannon C."/>
            <person name="Castanera R."/>
            <person name="Culley D."/>
            <person name="Daum C."/>
            <person name="Ezra D."/>
            <person name="Gonzalez J."/>
            <person name="Henrissat B."/>
            <person name="Kuo A."/>
            <person name="Liang C."/>
            <person name="Lipzen A."/>
            <person name="Lutzoni F."/>
            <person name="Magnuson J."/>
            <person name="Mondo S."/>
            <person name="Nolan M."/>
            <person name="Ohm R."/>
            <person name="Pangilinan J."/>
            <person name="Park H.-J."/>
            <person name="Ramirez L."/>
            <person name="Alfaro M."/>
            <person name="Sun H."/>
            <person name="Tritt A."/>
            <person name="Yoshinaga Y."/>
            <person name="Zwiers L.-H."/>
            <person name="Turgeon B."/>
            <person name="Goodwin S."/>
            <person name="Spatafora J."/>
            <person name="Crous P."/>
            <person name="Grigoriev I."/>
        </authorList>
    </citation>
    <scope>NUCLEOTIDE SEQUENCE</scope>
    <source>
        <strain evidence="8">CBS 133067</strain>
    </source>
</reference>
<evidence type="ECO:0000313" key="9">
    <source>
        <dbReference type="Proteomes" id="UP000799772"/>
    </source>
</evidence>
<evidence type="ECO:0000256" key="5">
    <source>
        <dbReference type="ARBA" id="ARBA00023033"/>
    </source>
</evidence>
<name>A0A9P4IL66_9PEZI</name>